<dbReference type="PROSITE" id="PS00118">
    <property type="entry name" value="PA2_HIS"/>
    <property type="match status" value="1"/>
</dbReference>
<evidence type="ECO:0000256" key="8">
    <source>
        <dbReference type="RuleBase" id="RU361236"/>
    </source>
</evidence>
<dbReference type="PROSITE" id="PS00119">
    <property type="entry name" value="PA2_ASP"/>
    <property type="match status" value="1"/>
</dbReference>
<proteinExistence type="inferred from homology"/>
<dbReference type="PRINTS" id="PR00389">
    <property type="entry name" value="PHPHLIPASEA2"/>
</dbReference>
<dbReference type="SUPFAM" id="SSF48619">
    <property type="entry name" value="Phospholipase A2, PLA2"/>
    <property type="match status" value="1"/>
</dbReference>
<dbReference type="EnsemblMetazoa" id="XM_038211368.1">
    <property type="protein sequence ID" value="XP_038067296.1"/>
    <property type="gene ID" value="LOC119737192"/>
</dbReference>
<dbReference type="Proteomes" id="UP000887568">
    <property type="component" value="Unplaced"/>
</dbReference>
<dbReference type="RefSeq" id="XP_038067296.1">
    <property type="nucleotide sequence ID" value="XM_038211368.1"/>
</dbReference>
<dbReference type="InterPro" id="IPR036444">
    <property type="entry name" value="PLipase_A2_dom_sf"/>
</dbReference>
<evidence type="ECO:0000256" key="4">
    <source>
        <dbReference type="PIRSR" id="PIRSR601211-1"/>
    </source>
</evidence>
<comment type="cofactor">
    <cofactor evidence="5">
        <name>Ca(2+)</name>
        <dbReference type="ChEBI" id="CHEBI:29108"/>
    </cofactor>
    <text evidence="5">Binds 1 Ca(2+) ion per subunit.</text>
</comment>
<evidence type="ECO:0000313" key="10">
    <source>
        <dbReference type="EnsemblMetazoa" id="XP_038067296.1"/>
    </source>
</evidence>
<protein>
    <recommendedName>
        <fullName evidence="8">Phospholipase A2</fullName>
        <ecNumber evidence="8">3.1.1.4</ecNumber>
    </recommendedName>
</protein>
<dbReference type="InterPro" id="IPR033113">
    <property type="entry name" value="PLA2_histidine"/>
</dbReference>
<evidence type="ECO:0000256" key="5">
    <source>
        <dbReference type="PIRSR" id="PIRSR601211-2"/>
    </source>
</evidence>
<feature type="binding site" evidence="5">
    <location>
        <position position="23"/>
    </location>
    <ligand>
        <name>Ca(2+)</name>
        <dbReference type="ChEBI" id="CHEBI:29108"/>
    </ligand>
</feature>
<dbReference type="GO" id="GO:0050482">
    <property type="term" value="P:arachidonate secretion"/>
    <property type="evidence" value="ECO:0007669"/>
    <property type="project" value="InterPro"/>
</dbReference>
<dbReference type="Gene3D" id="1.20.90.10">
    <property type="entry name" value="Phospholipase A2 domain"/>
    <property type="match status" value="1"/>
</dbReference>
<dbReference type="GO" id="GO:0016042">
    <property type="term" value="P:lipid catabolic process"/>
    <property type="evidence" value="ECO:0007669"/>
    <property type="project" value="InterPro"/>
</dbReference>
<dbReference type="GO" id="GO:0005543">
    <property type="term" value="F:phospholipid binding"/>
    <property type="evidence" value="ECO:0007669"/>
    <property type="project" value="TreeGrafter"/>
</dbReference>
<dbReference type="Pfam" id="PF00068">
    <property type="entry name" value="Phospholip_A2_1"/>
    <property type="match status" value="1"/>
</dbReference>
<keyword evidence="2 8" id="KW-0964">Secreted</keyword>
<evidence type="ECO:0000256" key="6">
    <source>
        <dbReference type="PIRSR" id="PIRSR601211-3"/>
    </source>
</evidence>
<keyword evidence="5" id="KW-0479">Metal-binding</keyword>
<feature type="domain" description="Phospholipase A2-like central" evidence="9">
    <location>
        <begin position="1"/>
        <end position="134"/>
    </location>
</feature>
<dbReference type="GO" id="GO:0005576">
    <property type="term" value="C:extracellular region"/>
    <property type="evidence" value="ECO:0007669"/>
    <property type="project" value="UniProtKB-SubCell"/>
</dbReference>
<dbReference type="GeneID" id="119737192"/>
<dbReference type="EC" id="3.1.1.4" evidence="8"/>
<feature type="disulfide bond" evidence="6">
    <location>
        <begin position="39"/>
        <end position="113"/>
    </location>
</feature>
<name>A0A914AVK9_PATMI</name>
<dbReference type="InterPro" id="IPR033112">
    <property type="entry name" value="PLA2_Asp_AS"/>
</dbReference>
<keyword evidence="5 8" id="KW-0106">Calcium</keyword>
<comment type="catalytic activity">
    <reaction evidence="8">
        <text>a 1,2-diacyl-sn-glycero-3-phosphocholine + H2O = a 1-acyl-sn-glycero-3-phosphocholine + a fatty acid + H(+)</text>
        <dbReference type="Rhea" id="RHEA:15801"/>
        <dbReference type="ChEBI" id="CHEBI:15377"/>
        <dbReference type="ChEBI" id="CHEBI:15378"/>
        <dbReference type="ChEBI" id="CHEBI:28868"/>
        <dbReference type="ChEBI" id="CHEBI:57643"/>
        <dbReference type="ChEBI" id="CHEBI:58168"/>
        <dbReference type="EC" id="3.1.1.4"/>
    </reaction>
</comment>
<feature type="disulfide bond" evidence="6">
    <location>
        <begin position="84"/>
        <end position="104"/>
    </location>
</feature>
<dbReference type="GO" id="GO:0005509">
    <property type="term" value="F:calcium ion binding"/>
    <property type="evidence" value="ECO:0007669"/>
    <property type="project" value="InterPro"/>
</dbReference>
<dbReference type="PANTHER" id="PTHR11716:SF100">
    <property type="entry name" value="PHOSPHOLIPASE A2"/>
    <property type="match status" value="1"/>
</dbReference>
<keyword evidence="8" id="KW-0443">Lipid metabolism</keyword>
<dbReference type="SMART" id="SM00085">
    <property type="entry name" value="PA2c"/>
    <property type="match status" value="1"/>
</dbReference>
<feature type="binding site" evidence="5">
    <location>
        <position position="44"/>
    </location>
    <ligand>
        <name>Ca(2+)</name>
        <dbReference type="ChEBI" id="CHEBI:29108"/>
    </ligand>
</feature>
<feature type="disulfide bond" evidence="6">
    <location>
        <begin position="24"/>
        <end position="40"/>
    </location>
</feature>
<dbReference type="AlphaFoldDB" id="A0A914AVK9"/>
<keyword evidence="11" id="KW-1185">Reference proteome</keyword>
<feature type="binding site" evidence="5">
    <location>
        <position position="27"/>
    </location>
    <ligand>
        <name>Ca(2+)</name>
        <dbReference type="ChEBI" id="CHEBI:29108"/>
    </ligand>
</feature>
<dbReference type="InterPro" id="IPR001211">
    <property type="entry name" value="PLA2"/>
</dbReference>
<feature type="binding site" evidence="5">
    <location>
        <position position="25"/>
    </location>
    <ligand>
        <name>Ca(2+)</name>
        <dbReference type="ChEBI" id="CHEBI:29108"/>
    </ligand>
</feature>
<dbReference type="OMA" id="ECDKNVV"/>
<reference evidence="10" key="1">
    <citation type="submission" date="2022-11" db="UniProtKB">
        <authorList>
            <consortium name="EnsemblMetazoa"/>
        </authorList>
    </citation>
    <scope>IDENTIFICATION</scope>
</reference>
<accession>A0A914AVK9</accession>
<feature type="disulfide bond" evidence="6">
    <location>
        <begin position="55"/>
        <end position="99"/>
    </location>
</feature>
<feature type="active site" evidence="4">
    <location>
        <position position="43"/>
    </location>
</feature>
<evidence type="ECO:0000313" key="11">
    <source>
        <dbReference type="Proteomes" id="UP000887568"/>
    </source>
</evidence>
<sequence length="134" mass="15261">MITCATEEWFLSAIFMYNGYGCYCGFGGEGDPVDPTDQCCKEHDACYDAANDNGCWGIQKYTIEYKYKAKRSTWGDPSSCEISCTKADDYFFWEFDEDCKSYMCECDKQGALCFAREAGTVDDKYQGWSQSNCK</sequence>
<keyword evidence="3 6" id="KW-1015">Disulfide bond</keyword>
<evidence type="ECO:0000259" key="9">
    <source>
        <dbReference type="SMART" id="SM00085"/>
    </source>
</evidence>
<keyword evidence="8" id="KW-0378">Hydrolase</keyword>
<evidence type="ECO:0000256" key="7">
    <source>
        <dbReference type="RuleBase" id="RU003654"/>
    </source>
</evidence>
<dbReference type="GO" id="GO:0006644">
    <property type="term" value="P:phospholipid metabolic process"/>
    <property type="evidence" value="ECO:0007669"/>
    <property type="project" value="InterPro"/>
</dbReference>
<dbReference type="OrthoDB" id="5841574at2759"/>
<dbReference type="PANTHER" id="PTHR11716">
    <property type="entry name" value="PHOSPHOLIPASE A2 FAMILY MEMBER"/>
    <property type="match status" value="1"/>
</dbReference>
<feature type="active site" evidence="4">
    <location>
        <position position="107"/>
    </location>
</feature>
<dbReference type="InterPro" id="IPR016090">
    <property type="entry name" value="PLA2-like_dom"/>
</dbReference>
<dbReference type="GO" id="GO:0047498">
    <property type="term" value="F:calcium-dependent phospholipase A2 activity"/>
    <property type="evidence" value="ECO:0007669"/>
    <property type="project" value="TreeGrafter"/>
</dbReference>
<evidence type="ECO:0000256" key="3">
    <source>
        <dbReference type="ARBA" id="ARBA00023157"/>
    </source>
</evidence>
<organism evidence="10 11">
    <name type="scientific">Patiria miniata</name>
    <name type="common">Bat star</name>
    <name type="synonym">Asterina miniata</name>
    <dbReference type="NCBI Taxonomy" id="46514"/>
    <lineage>
        <taxon>Eukaryota</taxon>
        <taxon>Metazoa</taxon>
        <taxon>Echinodermata</taxon>
        <taxon>Eleutherozoa</taxon>
        <taxon>Asterozoa</taxon>
        <taxon>Asteroidea</taxon>
        <taxon>Valvatacea</taxon>
        <taxon>Valvatida</taxon>
        <taxon>Asterinidae</taxon>
        <taxon>Patiria</taxon>
    </lineage>
</organism>
<feature type="disulfide bond" evidence="6">
    <location>
        <begin position="46"/>
        <end position="106"/>
    </location>
</feature>
<comment type="similarity">
    <text evidence="7">Belongs to the phospholipase A2 family.</text>
</comment>
<evidence type="ECO:0000256" key="2">
    <source>
        <dbReference type="ARBA" id="ARBA00022525"/>
    </source>
</evidence>
<evidence type="ECO:0000256" key="1">
    <source>
        <dbReference type="ARBA" id="ARBA00004613"/>
    </source>
</evidence>
<comment type="subcellular location">
    <subcellularLocation>
        <location evidence="1 8">Secreted</location>
    </subcellularLocation>
</comment>